<keyword evidence="10" id="KW-0460">Magnesium</keyword>
<feature type="binding site" description="in other chain" evidence="10">
    <location>
        <position position="305"/>
    </location>
    <ligand>
        <name>5-phospho-alpha-D-ribose 1-diphosphate</name>
        <dbReference type="ChEBI" id="CHEBI:58017"/>
        <note>ligand shared between dimeric partners</note>
    </ligand>
</feature>
<dbReference type="InterPro" id="IPR001754">
    <property type="entry name" value="OMPdeCOase_dom"/>
</dbReference>
<evidence type="ECO:0000256" key="4">
    <source>
        <dbReference type="ARBA" id="ARBA00022676"/>
    </source>
</evidence>
<dbReference type="Gene3D" id="3.40.50.2020">
    <property type="match status" value="1"/>
</dbReference>
<evidence type="ECO:0000256" key="2">
    <source>
        <dbReference type="ARBA" id="ARBA00004889"/>
    </source>
</evidence>
<accession>A0A1Y1RVX1</accession>
<dbReference type="InterPro" id="IPR011060">
    <property type="entry name" value="RibuloseP-bd_barrel"/>
</dbReference>
<dbReference type="SUPFAM" id="SSF51366">
    <property type="entry name" value="Ribulose-phoshate binding barrel"/>
    <property type="match status" value="1"/>
</dbReference>
<evidence type="ECO:0000256" key="10">
    <source>
        <dbReference type="HAMAP-Rule" id="MF_01208"/>
    </source>
</evidence>
<dbReference type="InterPro" id="IPR013785">
    <property type="entry name" value="Aldolase_TIM"/>
</dbReference>
<dbReference type="GO" id="GO:0006207">
    <property type="term" value="P:'de novo' pyrimidine nucleobase biosynthetic process"/>
    <property type="evidence" value="ECO:0007669"/>
    <property type="project" value="InterPro"/>
</dbReference>
<dbReference type="GO" id="GO:0004590">
    <property type="term" value="F:orotidine-5'-phosphate decarboxylase activity"/>
    <property type="evidence" value="ECO:0007669"/>
    <property type="project" value="UniProtKB-UniRule"/>
</dbReference>
<keyword evidence="8" id="KW-0456">Lyase</keyword>
<dbReference type="SMART" id="SM00934">
    <property type="entry name" value="OMPdecase"/>
    <property type="match status" value="1"/>
</dbReference>
<dbReference type="HAMAP" id="MF_01208">
    <property type="entry name" value="PyrE"/>
    <property type="match status" value="1"/>
</dbReference>
<dbReference type="CDD" id="cd04725">
    <property type="entry name" value="OMP_decarboxylase_like"/>
    <property type="match status" value="1"/>
</dbReference>
<dbReference type="GO" id="GO:0004588">
    <property type="term" value="F:orotate phosphoribosyltransferase activity"/>
    <property type="evidence" value="ECO:0007669"/>
    <property type="project" value="UniProtKB-UniRule"/>
</dbReference>
<comment type="similarity">
    <text evidence="3">Belongs to the OMP decarboxylase family. Type 2 subfamily.</text>
</comment>
<dbReference type="Pfam" id="PF00215">
    <property type="entry name" value="OMPdecase"/>
    <property type="match status" value="1"/>
</dbReference>
<dbReference type="InterPro" id="IPR004467">
    <property type="entry name" value="Or_phspho_trans_dom"/>
</dbReference>
<protein>
    <recommendedName>
        <fullName evidence="10">Orotate phosphoribosyltransferase</fullName>
        <shortName evidence="10">OPRT</shortName>
        <shortName evidence="10">OPRTase</shortName>
        <ecNumber evidence="10">2.4.2.10</ecNumber>
    </recommendedName>
</protein>
<dbReference type="InterPro" id="IPR018089">
    <property type="entry name" value="OMPdecase_AS"/>
</dbReference>
<dbReference type="UniPathway" id="UPA00070">
    <property type="reaction ID" value="UER00119"/>
</dbReference>
<evidence type="ECO:0000256" key="6">
    <source>
        <dbReference type="ARBA" id="ARBA00022793"/>
    </source>
</evidence>
<dbReference type="InterPro" id="IPR011995">
    <property type="entry name" value="OMPdecase_type-2"/>
</dbReference>
<sequence length="480" mass="51884">MSTEGKSFFRQLEERIASSASLLCVGLDPRVAPGEGAARKILEENRRLIEATAEYTACYKPNIAFYEAHGAEGIEALEETLSIVPKEIPVILDAKRGDIGATAEAYANLVFDRLDAGAVTLSPYMGKSSAEPFLNYPGRGFFFLCRTSNPGADRLQELRVGSSGGDPLFIKIADEVSGWSADAGIVVAGNDPASLAAVRRRFPEIWILAPGIGAQGGSVEEAVAAGLARSGSRLLPVVARGVSGAKDPAAAARKFRDDINRAREKVLKNGVGSKAPVRARDYRKEEIFQGLVDTGCFRLGSFTLKSGIVSPFYLDLRRISSSPRLMRQVARAYASILPDRKDQKIQRLAGIPVAALPFSTAISLETDIPMVYPRMNAKGHGTGNTVEGGFVPGERVVLVDDLITTGKSKIEAADILRKEGLLVEDLVVLLERGRQGRKDMEQKGIRLHAYAQAEELFQYLLDRGIIGEEKHAELVAFIAD</sequence>
<dbReference type="InterPro" id="IPR000836">
    <property type="entry name" value="PRTase_dom"/>
</dbReference>
<comment type="similarity">
    <text evidence="10">Belongs to the purine/pyrimidine phosphoribosyltransferase family. PyrE subfamily.</text>
</comment>
<comment type="cofactor">
    <cofactor evidence="10">
        <name>Mg(2+)</name>
        <dbReference type="ChEBI" id="CHEBI:18420"/>
    </cofactor>
</comment>
<organism evidence="12 13">
    <name type="scientific">Marispirochaeta aestuarii</name>
    <dbReference type="NCBI Taxonomy" id="1963862"/>
    <lineage>
        <taxon>Bacteria</taxon>
        <taxon>Pseudomonadati</taxon>
        <taxon>Spirochaetota</taxon>
        <taxon>Spirochaetia</taxon>
        <taxon>Spirochaetales</taxon>
        <taxon>Spirochaetaceae</taxon>
        <taxon>Marispirochaeta</taxon>
    </lineage>
</organism>
<evidence type="ECO:0000256" key="5">
    <source>
        <dbReference type="ARBA" id="ARBA00022679"/>
    </source>
</evidence>
<dbReference type="Pfam" id="PF00156">
    <property type="entry name" value="Pribosyltran"/>
    <property type="match status" value="1"/>
</dbReference>
<dbReference type="InterPro" id="IPR029057">
    <property type="entry name" value="PRTase-like"/>
</dbReference>
<keyword evidence="7 10" id="KW-0665">Pyrimidine biosynthesis</keyword>
<feature type="binding site" evidence="10">
    <location>
        <position position="380"/>
    </location>
    <ligand>
        <name>5-phospho-alpha-D-ribose 1-diphosphate</name>
        <dbReference type="ChEBI" id="CHEBI:58017"/>
        <note>ligand shared between dimeric partners</note>
    </ligand>
</feature>
<dbReference type="CDD" id="cd06223">
    <property type="entry name" value="PRTases_typeI"/>
    <property type="match status" value="1"/>
</dbReference>
<name>A0A1Y1RVX1_9SPIO</name>
<comment type="caution">
    <text evidence="12">The sequence shown here is derived from an EMBL/GenBank/DDBJ whole genome shotgun (WGS) entry which is preliminary data.</text>
</comment>
<keyword evidence="6" id="KW-0210">Decarboxylase</keyword>
<evidence type="ECO:0000256" key="9">
    <source>
        <dbReference type="ARBA" id="ARBA00049157"/>
    </source>
</evidence>
<feature type="binding site" evidence="10">
    <location>
        <position position="378"/>
    </location>
    <ligand>
        <name>5-phospho-alpha-D-ribose 1-diphosphate</name>
        <dbReference type="ChEBI" id="CHEBI:58017"/>
        <note>ligand shared between dimeric partners</note>
    </ligand>
</feature>
<dbReference type="PANTHER" id="PTHR43375:SF1">
    <property type="entry name" value="OROTIDINE 5'-PHOSPHATE DECARBOXYLASE"/>
    <property type="match status" value="1"/>
</dbReference>
<evidence type="ECO:0000313" key="12">
    <source>
        <dbReference type="EMBL" id="ORC34170.1"/>
    </source>
</evidence>
<evidence type="ECO:0000256" key="8">
    <source>
        <dbReference type="ARBA" id="ARBA00023239"/>
    </source>
</evidence>
<evidence type="ECO:0000256" key="3">
    <source>
        <dbReference type="ARBA" id="ARBA00008847"/>
    </source>
</evidence>
<evidence type="ECO:0000256" key="7">
    <source>
        <dbReference type="ARBA" id="ARBA00022975"/>
    </source>
</evidence>
<gene>
    <name evidence="10" type="primary">pyrE</name>
    <name evidence="12" type="ORF">B4O97_13910</name>
</gene>
<feature type="domain" description="Orotidine 5'-phosphate decarboxylase" evidence="11">
    <location>
        <begin position="22"/>
        <end position="255"/>
    </location>
</feature>
<dbReference type="PROSITE" id="PS00156">
    <property type="entry name" value="OMPDECASE"/>
    <property type="match status" value="1"/>
</dbReference>
<keyword evidence="4 10" id="KW-0328">Glycosyltransferase</keyword>
<dbReference type="Proteomes" id="UP000192343">
    <property type="component" value="Unassembled WGS sequence"/>
</dbReference>
<dbReference type="PANTHER" id="PTHR43375">
    <property type="entry name" value="OROTIDINE 5'-PHOSPHATE DECARBOXYLASE"/>
    <property type="match status" value="1"/>
</dbReference>
<reference evidence="12 13" key="1">
    <citation type="submission" date="2017-03" db="EMBL/GenBank/DDBJ databases">
        <title>Draft Genome sequence of Marispirochaeta sp. strain JC444.</title>
        <authorList>
            <person name="Shivani Y."/>
            <person name="Subhash Y."/>
            <person name="Sasikala C."/>
            <person name="Ramana C."/>
        </authorList>
    </citation>
    <scope>NUCLEOTIDE SEQUENCE [LARGE SCALE GENOMIC DNA]</scope>
    <source>
        <strain evidence="12 13">JC444</strain>
    </source>
</reference>
<dbReference type="Gene3D" id="3.20.20.70">
    <property type="entry name" value="Aldolase class I"/>
    <property type="match status" value="1"/>
</dbReference>
<comment type="pathway">
    <text evidence="1">Pyrimidine metabolism; UMP biosynthesis via de novo pathway; UMP from orotate: step 2/2.</text>
</comment>
<comment type="function">
    <text evidence="10">Catalyzes the transfer of a ribosyl phosphate group from 5-phosphoribose 1-diphosphate to orotate, leading to the formation of orotidine monophosphate (OMP).</text>
</comment>
<dbReference type="SUPFAM" id="SSF53271">
    <property type="entry name" value="PRTase-like"/>
    <property type="match status" value="1"/>
</dbReference>
<feature type="binding site" evidence="10">
    <location>
        <position position="404"/>
    </location>
    <ligand>
        <name>orotate</name>
        <dbReference type="ChEBI" id="CHEBI:30839"/>
    </ligand>
</feature>
<dbReference type="InterPro" id="IPR023031">
    <property type="entry name" value="OPRT"/>
</dbReference>
<comment type="catalytic activity">
    <reaction evidence="10">
        <text>orotidine 5'-phosphate + diphosphate = orotate + 5-phospho-alpha-D-ribose 1-diphosphate</text>
        <dbReference type="Rhea" id="RHEA:10380"/>
        <dbReference type="ChEBI" id="CHEBI:30839"/>
        <dbReference type="ChEBI" id="CHEBI:33019"/>
        <dbReference type="ChEBI" id="CHEBI:57538"/>
        <dbReference type="ChEBI" id="CHEBI:58017"/>
        <dbReference type="EC" id="2.4.2.10"/>
    </reaction>
</comment>
<feature type="binding site" description="in other chain" evidence="10">
    <location>
        <begin position="400"/>
        <end position="408"/>
    </location>
    <ligand>
        <name>5-phospho-alpha-D-ribose 1-diphosphate</name>
        <dbReference type="ChEBI" id="CHEBI:58017"/>
        <note>ligand shared between dimeric partners</note>
    </ligand>
</feature>
<keyword evidence="5 10" id="KW-0808">Transferase</keyword>
<dbReference type="EMBL" id="MWQY01000015">
    <property type="protein sequence ID" value="ORC34170.1"/>
    <property type="molecule type" value="Genomic_DNA"/>
</dbReference>
<dbReference type="AlphaFoldDB" id="A0A1Y1RVX1"/>
<dbReference type="NCBIfam" id="TIGR00336">
    <property type="entry name" value="pyrE"/>
    <property type="match status" value="1"/>
</dbReference>
<evidence type="ECO:0000313" key="13">
    <source>
        <dbReference type="Proteomes" id="UP000192343"/>
    </source>
</evidence>
<comment type="catalytic activity">
    <reaction evidence="9">
        <text>orotidine 5'-phosphate + H(+) = UMP + CO2</text>
        <dbReference type="Rhea" id="RHEA:11596"/>
        <dbReference type="ChEBI" id="CHEBI:15378"/>
        <dbReference type="ChEBI" id="CHEBI:16526"/>
        <dbReference type="ChEBI" id="CHEBI:57538"/>
        <dbReference type="ChEBI" id="CHEBI:57865"/>
        <dbReference type="EC" id="4.1.1.23"/>
    </reaction>
</comment>
<dbReference type="EC" id="2.4.2.10" evidence="10"/>
<comment type="caution">
    <text evidence="10">Lacks conserved residue(s) required for the propagation of feature annotation.</text>
</comment>
<comment type="subunit">
    <text evidence="10">Homodimer.</text>
</comment>
<dbReference type="RefSeq" id="WP_083051705.1">
    <property type="nucleotide sequence ID" value="NZ_MWQY01000015.1"/>
</dbReference>
<dbReference type="NCBIfam" id="TIGR02127">
    <property type="entry name" value="pyrF_sub2"/>
    <property type="match status" value="1"/>
</dbReference>
<evidence type="ECO:0000256" key="1">
    <source>
        <dbReference type="ARBA" id="ARBA00004861"/>
    </source>
</evidence>
<dbReference type="GO" id="GO:0000287">
    <property type="term" value="F:magnesium ion binding"/>
    <property type="evidence" value="ECO:0007669"/>
    <property type="project" value="UniProtKB-UniRule"/>
</dbReference>
<dbReference type="OrthoDB" id="9808470at2"/>
<dbReference type="STRING" id="1963862.B4O97_13910"/>
<feature type="binding site" evidence="10">
    <location>
        <position position="374"/>
    </location>
    <ligand>
        <name>5-phospho-alpha-D-ribose 1-diphosphate</name>
        <dbReference type="ChEBI" id="CHEBI:58017"/>
        <note>ligand shared between dimeric partners</note>
    </ligand>
</feature>
<evidence type="ECO:0000259" key="11">
    <source>
        <dbReference type="SMART" id="SM00934"/>
    </source>
</evidence>
<comment type="pathway">
    <text evidence="2 10">Pyrimidine metabolism; UMP biosynthesis via de novo pathway; UMP from orotate: step 1/2.</text>
</comment>
<keyword evidence="13" id="KW-1185">Reference proteome</keyword>
<dbReference type="GO" id="GO:0044205">
    <property type="term" value="P:'de novo' UMP biosynthetic process"/>
    <property type="evidence" value="ECO:0007669"/>
    <property type="project" value="UniProtKB-UniRule"/>
</dbReference>
<feature type="binding site" evidence="10">
    <location>
        <position position="432"/>
    </location>
    <ligand>
        <name>orotate</name>
        <dbReference type="ChEBI" id="CHEBI:30839"/>
    </ligand>
</feature>
<proteinExistence type="inferred from homology"/>